<evidence type="ECO:0000313" key="5">
    <source>
        <dbReference type="Proteomes" id="UP000715441"/>
    </source>
</evidence>
<comment type="caution">
    <text evidence="4">The sequence shown here is derived from an EMBL/GenBank/DDBJ whole genome shotgun (WGS) entry which is preliminary data.</text>
</comment>
<dbReference type="Pfam" id="PF05532">
    <property type="entry name" value="CsbD"/>
    <property type="match status" value="1"/>
</dbReference>
<feature type="domain" description="CsbD-like" evidence="3">
    <location>
        <begin position="5"/>
        <end position="48"/>
    </location>
</feature>
<dbReference type="InterPro" id="IPR036629">
    <property type="entry name" value="YjbJ_sf"/>
</dbReference>
<accession>A0ABX1J8F3</accession>
<organism evidence="4 5">
    <name type="scientific">Amycolatopsis acididurans</name>
    <dbReference type="NCBI Taxonomy" id="2724524"/>
    <lineage>
        <taxon>Bacteria</taxon>
        <taxon>Bacillati</taxon>
        <taxon>Actinomycetota</taxon>
        <taxon>Actinomycetes</taxon>
        <taxon>Pseudonocardiales</taxon>
        <taxon>Pseudonocardiaceae</taxon>
        <taxon>Amycolatopsis</taxon>
    </lineage>
</organism>
<sequence>MSLGDKVQGKAKQAAGELSGDEKLRAEGKTDQAKAAVEDAVESVKDAAGDVAGKIRDVFDRK</sequence>
<proteinExistence type="inferred from homology"/>
<dbReference type="EMBL" id="JAAXLS010000019">
    <property type="protein sequence ID" value="NKQ56038.1"/>
    <property type="molecule type" value="Genomic_DNA"/>
</dbReference>
<protein>
    <submittedName>
        <fullName evidence="4">CsbD family protein</fullName>
    </submittedName>
</protein>
<evidence type="ECO:0000256" key="2">
    <source>
        <dbReference type="SAM" id="MobiDB-lite"/>
    </source>
</evidence>
<reference evidence="4 5" key="1">
    <citation type="submission" date="2020-04" db="EMBL/GenBank/DDBJ databases">
        <title>Novel species.</title>
        <authorList>
            <person name="Teo W.F.A."/>
            <person name="Lipun K."/>
            <person name="Srisuk N."/>
            <person name="Duangmal K."/>
        </authorList>
    </citation>
    <scope>NUCLEOTIDE SEQUENCE [LARGE SCALE GENOMIC DNA]</scope>
    <source>
        <strain evidence="4 5">K13G38</strain>
    </source>
</reference>
<comment type="similarity">
    <text evidence="1">Belongs to the UPF0337 (CsbD) family.</text>
</comment>
<evidence type="ECO:0000259" key="3">
    <source>
        <dbReference type="Pfam" id="PF05532"/>
    </source>
</evidence>
<evidence type="ECO:0000313" key="4">
    <source>
        <dbReference type="EMBL" id="NKQ56038.1"/>
    </source>
</evidence>
<dbReference type="Proteomes" id="UP000715441">
    <property type="component" value="Unassembled WGS sequence"/>
</dbReference>
<keyword evidence="5" id="KW-1185">Reference proteome</keyword>
<dbReference type="SUPFAM" id="SSF69047">
    <property type="entry name" value="Hypothetical protein YjbJ"/>
    <property type="match status" value="1"/>
</dbReference>
<name>A0ABX1J8F3_9PSEU</name>
<dbReference type="Gene3D" id="1.10.1470.10">
    <property type="entry name" value="YjbJ"/>
    <property type="match status" value="1"/>
</dbReference>
<dbReference type="InterPro" id="IPR008462">
    <property type="entry name" value="CsbD"/>
</dbReference>
<gene>
    <name evidence="4" type="ORF">HFP15_24465</name>
</gene>
<feature type="region of interest" description="Disordered" evidence="2">
    <location>
        <begin position="1"/>
        <end position="34"/>
    </location>
</feature>
<dbReference type="RefSeq" id="WP_168519073.1">
    <property type="nucleotide sequence ID" value="NZ_JAAXLS010000019.1"/>
</dbReference>
<evidence type="ECO:0000256" key="1">
    <source>
        <dbReference type="ARBA" id="ARBA00009129"/>
    </source>
</evidence>
<feature type="compositionally biased region" description="Basic and acidic residues" evidence="2">
    <location>
        <begin position="20"/>
        <end position="32"/>
    </location>
</feature>